<dbReference type="InterPro" id="IPR011009">
    <property type="entry name" value="Kinase-like_dom_sf"/>
</dbReference>
<dbReference type="PROSITE" id="PS00108">
    <property type="entry name" value="PROTEIN_KINASE_ST"/>
    <property type="match status" value="1"/>
</dbReference>
<dbReference type="EMBL" id="CATQJL010000316">
    <property type="protein sequence ID" value="CAJ0607020.1"/>
    <property type="molecule type" value="Genomic_DNA"/>
</dbReference>
<feature type="compositionally biased region" description="Basic and acidic residues" evidence="2">
    <location>
        <begin position="342"/>
        <end position="357"/>
    </location>
</feature>
<name>A0AA36HB29_CYLNA</name>
<dbReference type="PANTHER" id="PTHR11909">
    <property type="entry name" value="CASEIN KINASE-RELATED"/>
    <property type="match status" value="1"/>
</dbReference>
<evidence type="ECO:0000256" key="2">
    <source>
        <dbReference type="SAM" id="MobiDB-lite"/>
    </source>
</evidence>
<accession>A0AA36HB29</accession>
<dbReference type="InterPro" id="IPR050235">
    <property type="entry name" value="CK1_Ser-Thr_kinase"/>
</dbReference>
<dbReference type="InterPro" id="IPR000719">
    <property type="entry name" value="Prot_kinase_dom"/>
</dbReference>
<dbReference type="Proteomes" id="UP001176961">
    <property type="component" value="Unassembled WGS sequence"/>
</dbReference>
<feature type="region of interest" description="Disordered" evidence="2">
    <location>
        <begin position="544"/>
        <end position="565"/>
    </location>
</feature>
<dbReference type="GO" id="GO:0005524">
    <property type="term" value="F:ATP binding"/>
    <property type="evidence" value="ECO:0007669"/>
    <property type="project" value="InterPro"/>
</dbReference>
<reference evidence="4" key="1">
    <citation type="submission" date="2023-07" db="EMBL/GenBank/DDBJ databases">
        <authorList>
            <consortium name="CYATHOMIX"/>
        </authorList>
    </citation>
    <scope>NUCLEOTIDE SEQUENCE</scope>
    <source>
        <strain evidence="4">N/A</strain>
    </source>
</reference>
<dbReference type="EC" id="2.7.11.1" evidence="1"/>
<feature type="region of interest" description="Disordered" evidence="2">
    <location>
        <begin position="320"/>
        <end position="436"/>
    </location>
</feature>
<dbReference type="SUPFAM" id="SSF56112">
    <property type="entry name" value="Protein kinase-like (PK-like)"/>
    <property type="match status" value="1"/>
</dbReference>
<sequence length="606" mass="68127">MPPKKIPKSKLHPLAAELPLKTILLDTTNKKQYCVGKQFATGGFGRIYLCNEVGSKKELVVKVEPFGNGPLFTEVNVFLRILKPEQIADFMKTRKLKRLGVPPLISSGIYMHGNDKLRFLVMPKYVTSLEAIREKSKTLSAANVWTVARCMLESLEYIHEKNYVHADIKAANILLERANDFSTSVLVDYGLARMSSSNEDKPDKKRAHNGTAIFTSCDAHRGCQPSYRGDLEILAYNLLYWLNGTLPWESFEAAPEKVYEMKKNFLKDLSSNLRKALQDNTESIPPLQEIFNAASKTGYDQQLSFPKLYKIVDDALKRVSKSGQKRTAAEENAETKKHKADRGKEAKNREIRRSEREEREDDSGDSAGDATEQYPQTKRNVRTRKRDLEKNDEDVESATTSNGGAKAKVRKIRKEPEHGGDSIAKDVEEKQQTKSPISKRAIVISSPTLVVAEQRKRKYTRTTNAERNAEAISLPSGSPASPRQRPIPTKRRRVLCTNDRLPSRRSPRLPSVQIIPGVTVTRSPILSPIANSTRKSNEFTVTPRGSNGLKAKNVSSEEKRSPTKLSKIPGMRNFQHGQGPVVIKQITKKYQRIAQQKRASQLNGHV</sequence>
<gene>
    <name evidence="4" type="ORF">CYNAS_LOCUS19003</name>
</gene>
<keyword evidence="5" id="KW-1185">Reference proteome</keyword>
<dbReference type="Gene3D" id="1.10.510.10">
    <property type="entry name" value="Transferase(Phosphotransferase) domain 1"/>
    <property type="match status" value="1"/>
</dbReference>
<evidence type="ECO:0000256" key="1">
    <source>
        <dbReference type="ARBA" id="ARBA00012513"/>
    </source>
</evidence>
<evidence type="ECO:0000313" key="5">
    <source>
        <dbReference type="Proteomes" id="UP001176961"/>
    </source>
</evidence>
<proteinExistence type="predicted"/>
<comment type="caution">
    <text evidence="4">The sequence shown here is derived from an EMBL/GenBank/DDBJ whole genome shotgun (WGS) entry which is preliminary data.</text>
</comment>
<dbReference type="GO" id="GO:0004674">
    <property type="term" value="F:protein serine/threonine kinase activity"/>
    <property type="evidence" value="ECO:0007669"/>
    <property type="project" value="UniProtKB-EC"/>
</dbReference>
<protein>
    <recommendedName>
        <fullName evidence="1">non-specific serine/threonine protein kinase</fullName>
        <ecNumber evidence="1">2.7.11.1</ecNumber>
    </recommendedName>
</protein>
<dbReference type="PROSITE" id="PS50011">
    <property type="entry name" value="PROTEIN_KINASE_DOM"/>
    <property type="match status" value="1"/>
</dbReference>
<dbReference type="Pfam" id="PF00069">
    <property type="entry name" value="Pkinase"/>
    <property type="match status" value="1"/>
</dbReference>
<evidence type="ECO:0000259" key="3">
    <source>
        <dbReference type="PROSITE" id="PS50011"/>
    </source>
</evidence>
<dbReference type="SMART" id="SM00220">
    <property type="entry name" value="S_TKc"/>
    <property type="match status" value="1"/>
</dbReference>
<feature type="region of interest" description="Disordered" evidence="2">
    <location>
        <begin position="455"/>
        <end position="486"/>
    </location>
</feature>
<feature type="domain" description="Protein kinase" evidence="3">
    <location>
        <begin position="33"/>
        <end position="303"/>
    </location>
</feature>
<dbReference type="AlphaFoldDB" id="A0AA36HB29"/>
<dbReference type="InterPro" id="IPR008271">
    <property type="entry name" value="Ser/Thr_kinase_AS"/>
</dbReference>
<organism evidence="4 5">
    <name type="scientific">Cylicocyclus nassatus</name>
    <name type="common">Nematode worm</name>
    <dbReference type="NCBI Taxonomy" id="53992"/>
    <lineage>
        <taxon>Eukaryota</taxon>
        <taxon>Metazoa</taxon>
        <taxon>Ecdysozoa</taxon>
        <taxon>Nematoda</taxon>
        <taxon>Chromadorea</taxon>
        <taxon>Rhabditida</taxon>
        <taxon>Rhabditina</taxon>
        <taxon>Rhabditomorpha</taxon>
        <taxon>Strongyloidea</taxon>
        <taxon>Strongylidae</taxon>
        <taxon>Cylicocyclus</taxon>
    </lineage>
</organism>
<feature type="compositionally biased region" description="Basic and acidic residues" evidence="2">
    <location>
        <begin position="414"/>
        <end position="432"/>
    </location>
</feature>
<evidence type="ECO:0000313" key="4">
    <source>
        <dbReference type="EMBL" id="CAJ0607020.1"/>
    </source>
</evidence>